<dbReference type="Proteomes" id="UP000815325">
    <property type="component" value="Unassembled WGS sequence"/>
</dbReference>
<gene>
    <name evidence="1" type="ORF">DUNSADRAFT_4940</name>
</gene>
<proteinExistence type="predicted"/>
<evidence type="ECO:0000313" key="2">
    <source>
        <dbReference type="Proteomes" id="UP000815325"/>
    </source>
</evidence>
<evidence type="ECO:0000313" key="1">
    <source>
        <dbReference type="EMBL" id="KAF5826076.1"/>
    </source>
</evidence>
<feature type="non-terminal residue" evidence="1">
    <location>
        <position position="1"/>
    </location>
</feature>
<name>A0ABQ7FV79_DUNSA</name>
<protein>
    <submittedName>
        <fullName evidence="1">Uncharacterized protein</fullName>
    </submittedName>
</protein>
<organism evidence="1 2">
    <name type="scientific">Dunaliella salina</name>
    <name type="common">Green alga</name>
    <name type="synonym">Protococcus salinus</name>
    <dbReference type="NCBI Taxonomy" id="3046"/>
    <lineage>
        <taxon>Eukaryota</taxon>
        <taxon>Viridiplantae</taxon>
        <taxon>Chlorophyta</taxon>
        <taxon>core chlorophytes</taxon>
        <taxon>Chlorophyceae</taxon>
        <taxon>CS clade</taxon>
        <taxon>Chlamydomonadales</taxon>
        <taxon>Dunaliellaceae</taxon>
        <taxon>Dunaliella</taxon>
    </lineage>
</organism>
<dbReference type="EMBL" id="MU071403">
    <property type="protein sequence ID" value="KAF5826076.1"/>
    <property type="molecule type" value="Genomic_DNA"/>
</dbReference>
<keyword evidence="2" id="KW-1185">Reference proteome</keyword>
<comment type="caution">
    <text evidence="1">The sequence shown here is derived from an EMBL/GenBank/DDBJ whole genome shotgun (WGS) entry which is preliminary data.</text>
</comment>
<reference evidence="1" key="1">
    <citation type="submission" date="2017-08" db="EMBL/GenBank/DDBJ databases">
        <authorList>
            <person name="Polle J.E."/>
            <person name="Barry K."/>
            <person name="Cushman J."/>
            <person name="Schmutz J."/>
            <person name="Tran D."/>
            <person name="Hathwaick L.T."/>
            <person name="Yim W.C."/>
            <person name="Jenkins J."/>
            <person name="Mckie-Krisberg Z.M."/>
            <person name="Prochnik S."/>
            <person name="Lindquist E."/>
            <person name="Dockter R.B."/>
            <person name="Adam C."/>
            <person name="Molina H."/>
            <person name="Bunkerborg J."/>
            <person name="Jin E."/>
            <person name="Buchheim M."/>
            <person name="Magnuson J."/>
        </authorList>
    </citation>
    <scope>NUCLEOTIDE SEQUENCE</scope>
    <source>
        <strain evidence="1">CCAP 19/18</strain>
    </source>
</reference>
<sequence length="102" mass="11214">THECAHDGCSTHHAAARLQGQGQQECMVCSPVSNEREVCGVLGGLLDLRAWCAPKVGYFGVPQWFWSCCGVCSIFLLSIHDQMKGLLILKRKKKSLCRSCSC</sequence>
<accession>A0ABQ7FV79</accession>